<feature type="region of interest" description="Disordered" evidence="1">
    <location>
        <begin position="202"/>
        <end position="850"/>
    </location>
</feature>
<feature type="compositionally biased region" description="Acidic residues" evidence="1">
    <location>
        <begin position="503"/>
        <end position="517"/>
    </location>
</feature>
<feature type="compositionally biased region" description="Polar residues" evidence="1">
    <location>
        <begin position="1080"/>
        <end position="1090"/>
    </location>
</feature>
<organism evidence="3">
    <name type="scientific">Caenorhabditis brenneri</name>
    <name type="common">Nematode worm</name>
    <dbReference type="NCBI Taxonomy" id="135651"/>
    <lineage>
        <taxon>Eukaryota</taxon>
        <taxon>Metazoa</taxon>
        <taxon>Ecdysozoa</taxon>
        <taxon>Nematoda</taxon>
        <taxon>Chromadorea</taxon>
        <taxon>Rhabditida</taxon>
        <taxon>Rhabditina</taxon>
        <taxon>Rhabditomorpha</taxon>
        <taxon>Rhabditoidea</taxon>
        <taxon>Rhabditidae</taxon>
        <taxon>Peloderinae</taxon>
        <taxon>Caenorhabditis</taxon>
    </lineage>
</organism>
<feature type="compositionally biased region" description="Basic and acidic residues" evidence="1">
    <location>
        <begin position="828"/>
        <end position="847"/>
    </location>
</feature>
<protein>
    <submittedName>
        <fullName evidence="2">Uncharacterized protein</fullName>
    </submittedName>
</protein>
<feature type="region of interest" description="Disordered" evidence="1">
    <location>
        <begin position="868"/>
        <end position="924"/>
    </location>
</feature>
<feature type="compositionally biased region" description="Basic and acidic residues" evidence="1">
    <location>
        <begin position="299"/>
        <end position="316"/>
    </location>
</feature>
<feature type="compositionally biased region" description="Acidic residues" evidence="1">
    <location>
        <begin position="636"/>
        <end position="655"/>
    </location>
</feature>
<feature type="compositionally biased region" description="Low complexity" evidence="1">
    <location>
        <begin position="764"/>
        <end position="774"/>
    </location>
</feature>
<feature type="compositionally biased region" description="Polar residues" evidence="1">
    <location>
        <begin position="275"/>
        <end position="286"/>
    </location>
</feature>
<dbReference type="HOGENOM" id="CLU_284733_0_0_1"/>
<feature type="compositionally biased region" description="Acidic residues" evidence="1">
    <location>
        <begin position="976"/>
        <end position="990"/>
    </location>
</feature>
<feature type="compositionally biased region" description="Basic residues" evidence="1">
    <location>
        <begin position="141"/>
        <end position="151"/>
    </location>
</feature>
<keyword evidence="3" id="KW-1185">Reference proteome</keyword>
<feature type="region of interest" description="Disordered" evidence="1">
    <location>
        <begin position="1"/>
        <end position="22"/>
    </location>
</feature>
<dbReference type="OMA" id="DYRNNPP"/>
<feature type="compositionally biased region" description="Acidic residues" evidence="1">
    <location>
        <begin position="882"/>
        <end position="895"/>
    </location>
</feature>
<feature type="region of interest" description="Disordered" evidence="1">
    <location>
        <begin position="950"/>
        <end position="1090"/>
    </location>
</feature>
<name>G0PBG5_CAEBE</name>
<evidence type="ECO:0000256" key="1">
    <source>
        <dbReference type="SAM" id="MobiDB-lite"/>
    </source>
</evidence>
<evidence type="ECO:0000313" key="3">
    <source>
        <dbReference type="Proteomes" id="UP000008068"/>
    </source>
</evidence>
<dbReference type="InParanoid" id="G0PBG5"/>
<dbReference type="EMBL" id="GL380211">
    <property type="protein sequence ID" value="EGT50478.1"/>
    <property type="molecule type" value="Genomic_DNA"/>
</dbReference>
<gene>
    <name evidence="2" type="ORF">CAEBREN_01002</name>
</gene>
<feature type="compositionally biased region" description="Acidic residues" evidence="1">
    <location>
        <begin position="366"/>
        <end position="382"/>
    </location>
</feature>
<feature type="compositionally biased region" description="Basic and acidic residues" evidence="1">
    <location>
        <begin position="704"/>
        <end position="720"/>
    </location>
</feature>
<accession>G0PBG5</accession>
<dbReference type="Proteomes" id="UP000008068">
    <property type="component" value="Unassembled WGS sequence"/>
</dbReference>
<feature type="compositionally biased region" description="Low complexity" evidence="1">
    <location>
        <begin position="896"/>
        <end position="910"/>
    </location>
</feature>
<reference evidence="3" key="1">
    <citation type="submission" date="2011-07" db="EMBL/GenBank/DDBJ databases">
        <authorList>
            <consortium name="Caenorhabditis brenneri Sequencing and Analysis Consortium"/>
            <person name="Wilson R.K."/>
        </authorList>
    </citation>
    <scope>NUCLEOTIDE SEQUENCE [LARGE SCALE GENOMIC DNA]</scope>
    <source>
        <strain evidence="3">PB2801</strain>
    </source>
</reference>
<feature type="compositionally biased region" description="Basic and acidic residues" evidence="1">
    <location>
        <begin position="152"/>
        <end position="169"/>
    </location>
</feature>
<feature type="region of interest" description="Disordered" evidence="1">
    <location>
        <begin position="139"/>
        <end position="169"/>
    </location>
</feature>
<feature type="compositionally biased region" description="Low complexity" evidence="1">
    <location>
        <begin position="245"/>
        <end position="260"/>
    </location>
</feature>
<feature type="compositionally biased region" description="Basic and acidic residues" evidence="1">
    <location>
        <begin position="673"/>
        <end position="682"/>
    </location>
</feature>
<feature type="compositionally biased region" description="Polar residues" evidence="1">
    <location>
        <begin position="317"/>
        <end position="329"/>
    </location>
</feature>
<feature type="compositionally biased region" description="Polar residues" evidence="1">
    <location>
        <begin position="472"/>
        <end position="485"/>
    </location>
</feature>
<feature type="compositionally biased region" description="Acidic residues" evidence="1">
    <location>
        <begin position="683"/>
        <end position="703"/>
    </location>
</feature>
<feature type="compositionally biased region" description="Basic and acidic residues" evidence="1">
    <location>
        <begin position="558"/>
        <end position="568"/>
    </location>
</feature>
<proteinExistence type="predicted"/>
<evidence type="ECO:0000313" key="2">
    <source>
        <dbReference type="EMBL" id="EGT50478.1"/>
    </source>
</evidence>
<feature type="compositionally biased region" description="Polar residues" evidence="1">
    <location>
        <begin position="1026"/>
        <end position="1040"/>
    </location>
</feature>
<feature type="compositionally biased region" description="Basic and acidic residues" evidence="1">
    <location>
        <begin position="429"/>
        <end position="444"/>
    </location>
</feature>
<dbReference type="AlphaFoldDB" id="G0PBG5"/>
<sequence>MTESPVKGLPGRPPKQKGVTMGKLGRLSKEEIFDRNISIAWEESVLYESRNIDYVPEREFLKRLMEENSEFSEEEIQISFRKLNEEAKRIFDENQEMIEADKPVQQETMFWGSMAELDELETVQDREIKIWLLEHPPSQCTRKRPAPKRKLVPKEPERTDLTEEEKAARVTDLIESVSKGETSQDYTPDSFPTLMELRMVPDVVPPKVPKVPKVLKPREKPAKVMKGCSGPNEGSDPAVGSAGQTLGLGSTSGPNSGSGSDLQAKNPEEDLVPLSNRNDAKNQSEAPQEDPAPQALDPPSRHQDSENNLEENRDTLETSNSSPPDGSQTQRDEVTQEDLDALRLAAGYHDLGPQYDDDGAQNYFYPEDDFFEEDQGDFEPQDEQGPQALEDENPEKELDSSGSGPQDGSRAVDGVEGPEVSGLEEMPAEEDHGEILGAQDRSEAQEPQEASNSEPEPEDHDDYRQDPAGSSLEGSSQAQEDQATGASDLAQVPVEDPAMDTGYDLDEDPKDNSELLEDAQRALSLETSGSGTKASGPGTEASSLGTEDLDSGTMTVEHQVEDLGAKVQEDEEIEPEDSGAQIDFALQDRLAPQEDQDSEISEPGSGYQDLGPQKPQKDFEPEDDLEHQDQGGKDDPQEDYGFQEDEDSEPEDQAEELQGHQGPPDPELQVPDHGLDSGRQDPEDQYEDDEEDDFGLEDLDEEDSGRWGDEEEDSVYRVQEDGEPFGFGSGLGGQELRAQYDCQRSPDYFEGQDDEDDKLKNQIELQELQEPELPGSSVGLQDLKPQRPHIELQEYQDPNFSEYEPVDPTEPLLHWSKNENFGAQKRLRTPEPEVEPQPKRHSPERGHYSGIPVWEMYQRAKKMFEDLAKEEALRSSGQLQENSEDDDEDFDEESSGSESPRASPSSSAAPIPTGSESPNGEEPLIYDHDYLHKIEYEIAAMQGNDIIYDDVIDDDQGSQSPRNSFPIPTAGRPEALEPEDYDADEDEEIFDNGSPQRSRGSSPIPVVSSPAQEQENSGDDDEGSFRSKSPQTSRCSSSSAAAHEQGNNEEDDGESFASKSLKRSRDSTPRPATPIPEGTVTENFFSTTNR</sequence>